<keyword evidence="6" id="KW-1185">Reference proteome</keyword>
<evidence type="ECO:0000313" key="6">
    <source>
        <dbReference type="Proteomes" id="UP001596461"/>
    </source>
</evidence>
<comment type="similarity">
    <text evidence="1 3">Belongs to the short-chain dehydrogenases/reductases (SDR) family.</text>
</comment>
<dbReference type="Pfam" id="PF00106">
    <property type="entry name" value="adh_short"/>
    <property type="match status" value="1"/>
</dbReference>
<dbReference type="EMBL" id="JBHTAH010000014">
    <property type="protein sequence ID" value="MFC7070794.1"/>
    <property type="molecule type" value="Genomic_DNA"/>
</dbReference>
<sequence length="255" mass="27094">MAQLPTDAVVVLTGGNEGIGRAMAATLLADGRRVAVLDVADDGLADLREAYPDRLRYHECDVTVDDDVTAAVGAVIDEWDRIDVLVNNAAVFSFGPFAELTLDDARREFDTNVFGYMRTIRAVLPRMRAQGGGRIHNVSSGAGIVGHPGLSGYAATKGAIEAFTRSIRQELAPEGIAVTLMHPSLANTRSAAAVGYPAAATNDPADVGRGLARRIGSTDRTIYADWGARIGIPLVRLVPAIARWGSKRFVPSPEE</sequence>
<gene>
    <name evidence="5" type="ORF">ACFQL9_14175</name>
</gene>
<dbReference type="RefSeq" id="WP_284030666.1">
    <property type="nucleotide sequence ID" value="NZ_CP126154.1"/>
</dbReference>
<dbReference type="EC" id="1.-.-.-" evidence="5"/>
<feature type="domain" description="Ketoreductase" evidence="4">
    <location>
        <begin position="8"/>
        <end position="184"/>
    </location>
</feature>
<dbReference type="Gene3D" id="3.40.50.720">
    <property type="entry name" value="NAD(P)-binding Rossmann-like Domain"/>
    <property type="match status" value="1"/>
</dbReference>
<dbReference type="PANTHER" id="PTHR43976">
    <property type="entry name" value="SHORT CHAIN DEHYDROGENASE"/>
    <property type="match status" value="1"/>
</dbReference>
<reference evidence="5 6" key="1">
    <citation type="journal article" date="2019" name="Int. J. Syst. Evol. Microbiol.">
        <title>The Global Catalogue of Microorganisms (GCM) 10K type strain sequencing project: providing services to taxonomists for standard genome sequencing and annotation.</title>
        <authorList>
            <consortium name="The Broad Institute Genomics Platform"/>
            <consortium name="The Broad Institute Genome Sequencing Center for Infectious Disease"/>
            <person name="Wu L."/>
            <person name="Ma J."/>
        </authorList>
    </citation>
    <scope>NUCLEOTIDE SEQUENCE [LARGE SCALE GENOMIC DNA]</scope>
    <source>
        <strain evidence="5 6">DT31</strain>
    </source>
</reference>
<dbReference type="GeneID" id="81125507"/>
<evidence type="ECO:0000256" key="1">
    <source>
        <dbReference type="ARBA" id="ARBA00006484"/>
    </source>
</evidence>
<proteinExistence type="inferred from homology"/>
<evidence type="ECO:0000313" key="5">
    <source>
        <dbReference type="EMBL" id="MFC7070794.1"/>
    </source>
</evidence>
<keyword evidence="2 5" id="KW-0560">Oxidoreductase</keyword>
<evidence type="ECO:0000259" key="4">
    <source>
        <dbReference type="SMART" id="SM00822"/>
    </source>
</evidence>
<protein>
    <submittedName>
        <fullName evidence="5">SDR family NAD(P)-dependent oxidoreductase</fullName>
        <ecNumber evidence="5">1.-.-.-</ecNumber>
    </submittedName>
</protein>
<dbReference type="SMART" id="SM00822">
    <property type="entry name" value="PKS_KR"/>
    <property type="match status" value="1"/>
</dbReference>
<evidence type="ECO:0000256" key="2">
    <source>
        <dbReference type="ARBA" id="ARBA00023002"/>
    </source>
</evidence>
<dbReference type="AlphaFoldDB" id="A0ABD5WJ51"/>
<dbReference type="PRINTS" id="PR00081">
    <property type="entry name" value="GDHRDH"/>
</dbReference>
<comment type="caution">
    <text evidence="5">The sequence shown here is derived from an EMBL/GenBank/DDBJ whole genome shotgun (WGS) entry which is preliminary data.</text>
</comment>
<dbReference type="GO" id="GO:0016491">
    <property type="term" value="F:oxidoreductase activity"/>
    <property type="evidence" value="ECO:0007669"/>
    <property type="project" value="UniProtKB-KW"/>
</dbReference>
<dbReference type="PRINTS" id="PR00080">
    <property type="entry name" value="SDRFAMILY"/>
</dbReference>
<dbReference type="InterPro" id="IPR002347">
    <property type="entry name" value="SDR_fam"/>
</dbReference>
<evidence type="ECO:0000256" key="3">
    <source>
        <dbReference type="RuleBase" id="RU000363"/>
    </source>
</evidence>
<accession>A0ABD5WJ51</accession>
<dbReference type="InterPro" id="IPR057326">
    <property type="entry name" value="KR_dom"/>
</dbReference>
<name>A0ABD5WJ51_9EURY</name>
<organism evidence="5 6">
    <name type="scientific">Halobaculum lipolyticum</name>
    <dbReference type="NCBI Taxonomy" id="3032001"/>
    <lineage>
        <taxon>Archaea</taxon>
        <taxon>Methanobacteriati</taxon>
        <taxon>Methanobacteriota</taxon>
        <taxon>Stenosarchaea group</taxon>
        <taxon>Halobacteria</taxon>
        <taxon>Halobacteriales</taxon>
        <taxon>Haloferacaceae</taxon>
        <taxon>Halobaculum</taxon>
    </lineage>
</organism>
<dbReference type="InterPro" id="IPR051911">
    <property type="entry name" value="SDR_oxidoreductase"/>
</dbReference>
<dbReference type="InterPro" id="IPR036291">
    <property type="entry name" value="NAD(P)-bd_dom_sf"/>
</dbReference>
<dbReference type="SUPFAM" id="SSF51735">
    <property type="entry name" value="NAD(P)-binding Rossmann-fold domains"/>
    <property type="match status" value="1"/>
</dbReference>
<dbReference type="InterPro" id="IPR020904">
    <property type="entry name" value="Sc_DH/Rdtase_CS"/>
</dbReference>
<dbReference type="PANTHER" id="PTHR43976:SF16">
    <property type="entry name" value="SHORT-CHAIN DEHYDROGENASE_REDUCTASE FAMILY PROTEIN"/>
    <property type="match status" value="1"/>
</dbReference>
<dbReference type="Proteomes" id="UP001596461">
    <property type="component" value="Unassembled WGS sequence"/>
</dbReference>
<dbReference type="PROSITE" id="PS00061">
    <property type="entry name" value="ADH_SHORT"/>
    <property type="match status" value="1"/>
</dbReference>